<dbReference type="SUPFAM" id="SSF54211">
    <property type="entry name" value="Ribosomal protein S5 domain 2-like"/>
    <property type="match status" value="1"/>
</dbReference>
<dbReference type="GO" id="GO:0006298">
    <property type="term" value="P:mismatch repair"/>
    <property type="evidence" value="ECO:0007669"/>
    <property type="project" value="UniProtKB-UniRule"/>
</dbReference>
<accession>A0A845QCB3</accession>
<dbReference type="Gene3D" id="3.30.1370.100">
    <property type="entry name" value="MutL, C-terminal domain, regulatory subdomain"/>
    <property type="match status" value="1"/>
</dbReference>
<dbReference type="GO" id="GO:0030983">
    <property type="term" value="F:mismatched DNA binding"/>
    <property type="evidence" value="ECO:0007669"/>
    <property type="project" value="InterPro"/>
</dbReference>
<keyword evidence="9" id="KW-0540">Nuclease</keyword>
<evidence type="ECO:0000256" key="5">
    <source>
        <dbReference type="HAMAP-Rule" id="MF_00149"/>
    </source>
</evidence>
<dbReference type="Gene3D" id="3.30.230.10">
    <property type="match status" value="1"/>
</dbReference>
<keyword evidence="9" id="KW-0255">Endonuclease</keyword>
<dbReference type="Pfam" id="PF08676">
    <property type="entry name" value="MutL_C"/>
    <property type="match status" value="1"/>
</dbReference>
<keyword evidence="3 5" id="KW-0227">DNA damage</keyword>
<dbReference type="InterPro" id="IPR020568">
    <property type="entry name" value="Ribosomal_Su5_D2-typ_SF"/>
</dbReference>
<dbReference type="OrthoDB" id="9763467at2"/>
<dbReference type="InterPro" id="IPR002099">
    <property type="entry name" value="MutL/Mlh/PMS"/>
</dbReference>
<dbReference type="InterPro" id="IPR042121">
    <property type="entry name" value="MutL_C_regsub"/>
</dbReference>
<dbReference type="SMART" id="SM01340">
    <property type="entry name" value="DNA_mis_repair"/>
    <property type="match status" value="1"/>
</dbReference>
<dbReference type="Proteomes" id="UP000470384">
    <property type="component" value="Unassembled WGS sequence"/>
</dbReference>
<dbReference type="InterPro" id="IPR014790">
    <property type="entry name" value="MutL_C"/>
</dbReference>
<comment type="similarity">
    <text evidence="1 5">Belongs to the DNA mismatch repair MutL/HexB family.</text>
</comment>
<dbReference type="Pfam" id="PF13589">
    <property type="entry name" value="HATPase_c_3"/>
    <property type="match status" value="1"/>
</dbReference>
<dbReference type="GO" id="GO:0032300">
    <property type="term" value="C:mismatch repair complex"/>
    <property type="evidence" value="ECO:0007669"/>
    <property type="project" value="InterPro"/>
</dbReference>
<dbReference type="InterPro" id="IPR014762">
    <property type="entry name" value="DNA_mismatch_repair_CS"/>
</dbReference>
<dbReference type="GeneID" id="300655444"/>
<dbReference type="SUPFAM" id="SSF55874">
    <property type="entry name" value="ATPase domain of HSP90 chaperone/DNA topoisomerase II/histidine kinase"/>
    <property type="match status" value="1"/>
</dbReference>
<evidence type="ECO:0000259" key="7">
    <source>
        <dbReference type="SMART" id="SM00853"/>
    </source>
</evidence>
<evidence type="ECO:0000256" key="4">
    <source>
        <dbReference type="ARBA" id="ARBA00023204"/>
    </source>
</evidence>
<dbReference type="EMBL" id="WXYQ01000007">
    <property type="protein sequence ID" value="NBG96295.1"/>
    <property type="molecule type" value="Genomic_DNA"/>
</dbReference>
<dbReference type="InterPro" id="IPR042120">
    <property type="entry name" value="MutL_C_dimsub"/>
</dbReference>
<feature type="domain" description="DNA mismatch repair protein S5" evidence="8">
    <location>
        <begin position="236"/>
        <end position="354"/>
    </location>
</feature>
<dbReference type="CDD" id="cd00782">
    <property type="entry name" value="MutL_Trans"/>
    <property type="match status" value="1"/>
</dbReference>
<evidence type="ECO:0000313" key="10">
    <source>
        <dbReference type="Proteomes" id="UP000470384"/>
    </source>
</evidence>
<dbReference type="RefSeq" id="WP_160588389.1">
    <property type="nucleotide sequence ID" value="NZ_BMHN01000001.1"/>
</dbReference>
<evidence type="ECO:0000256" key="1">
    <source>
        <dbReference type="ARBA" id="ARBA00006082"/>
    </source>
</evidence>
<evidence type="ECO:0000259" key="8">
    <source>
        <dbReference type="SMART" id="SM01340"/>
    </source>
</evidence>
<dbReference type="GO" id="GO:0016887">
    <property type="term" value="F:ATP hydrolysis activity"/>
    <property type="evidence" value="ECO:0007669"/>
    <property type="project" value="InterPro"/>
</dbReference>
<gene>
    <name evidence="5 9" type="primary">mutL</name>
    <name evidence="9" type="ORF">GTQ45_11175</name>
</gene>
<keyword evidence="10" id="KW-1185">Reference proteome</keyword>
<evidence type="ECO:0000313" key="9">
    <source>
        <dbReference type="EMBL" id="NBG96295.1"/>
    </source>
</evidence>
<evidence type="ECO:0000256" key="2">
    <source>
        <dbReference type="ARBA" id="ARBA00021975"/>
    </source>
</evidence>
<dbReference type="PANTHER" id="PTHR10073:SF12">
    <property type="entry name" value="DNA MISMATCH REPAIR PROTEIN MLH1"/>
    <property type="match status" value="1"/>
</dbReference>
<dbReference type="InterPro" id="IPR020667">
    <property type="entry name" value="DNA_mismatch_repair_MutL"/>
</dbReference>
<dbReference type="FunFam" id="3.30.565.10:FF:000003">
    <property type="entry name" value="DNA mismatch repair endonuclease MutL"/>
    <property type="match status" value="1"/>
</dbReference>
<reference evidence="9 10" key="1">
    <citation type="journal article" date="2016" name="Int. J. Syst. Evol. Microbiol.">
        <title>Pyruvatibacter mobilis gen. nov., sp. nov., a marine bacterium from the culture broth of Picochlorum sp. 122.</title>
        <authorList>
            <person name="Wang G."/>
            <person name="Tang M."/>
            <person name="Wu H."/>
            <person name="Dai S."/>
            <person name="Li T."/>
            <person name="Chen C."/>
            <person name="He H."/>
            <person name="Fan J."/>
            <person name="Xiang W."/>
            <person name="Li X."/>
        </authorList>
    </citation>
    <scope>NUCLEOTIDE SEQUENCE [LARGE SCALE GENOMIC DNA]</scope>
    <source>
        <strain evidence="9 10">GYP-11</strain>
    </source>
</reference>
<dbReference type="AlphaFoldDB" id="A0A845QCB3"/>
<feature type="domain" description="MutL C-terminal dimerisation" evidence="7">
    <location>
        <begin position="452"/>
        <end position="595"/>
    </location>
</feature>
<dbReference type="GO" id="GO:0005524">
    <property type="term" value="F:ATP binding"/>
    <property type="evidence" value="ECO:0007669"/>
    <property type="project" value="InterPro"/>
</dbReference>
<dbReference type="SUPFAM" id="SSF118116">
    <property type="entry name" value="DNA mismatch repair protein MutL"/>
    <property type="match status" value="1"/>
</dbReference>
<dbReference type="CDD" id="cd16926">
    <property type="entry name" value="HATPase_MutL-MLH-PMS-like"/>
    <property type="match status" value="1"/>
</dbReference>
<comment type="caution">
    <text evidence="9">The sequence shown here is derived from an EMBL/GenBank/DDBJ whole genome shotgun (WGS) entry which is preliminary data.</text>
</comment>
<dbReference type="Gene3D" id="3.30.565.10">
    <property type="entry name" value="Histidine kinase-like ATPase, C-terminal domain"/>
    <property type="match status" value="1"/>
</dbReference>
<dbReference type="NCBIfam" id="TIGR00585">
    <property type="entry name" value="mutl"/>
    <property type="match status" value="1"/>
</dbReference>
<dbReference type="PROSITE" id="PS00058">
    <property type="entry name" value="DNA_MISMATCH_REPAIR_1"/>
    <property type="match status" value="1"/>
</dbReference>
<comment type="function">
    <text evidence="5">This protein is involved in the repair of mismatches in DNA. It is required for dam-dependent methyl-directed DNA mismatch repair. May act as a 'molecular matchmaker', a protein that promotes the formation of a stable complex between two or more DNA-binding proteins in an ATP-dependent manner without itself being part of a final effector complex.</text>
</comment>
<feature type="region of interest" description="Disordered" evidence="6">
    <location>
        <begin position="398"/>
        <end position="419"/>
    </location>
</feature>
<dbReference type="Pfam" id="PF01119">
    <property type="entry name" value="DNA_mis_repair"/>
    <property type="match status" value="1"/>
</dbReference>
<dbReference type="SMART" id="SM00853">
    <property type="entry name" value="MutL_C"/>
    <property type="match status" value="1"/>
</dbReference>
<keyword evidence="9" id="KW-0378">Hydrolase</keyword>
<dbReference type="InterPro" id="IPR036890">
    <property type="entry name" value="HATPase_C_sf"/>
</dbReference>
<dbReference type="PANTHER" id="PTHR10073">
    <property type="entry name" value="DNA MISMATCH REPAIR PROTEIN MLH, PMS, MUTL"/>
    <property type="match status" value="1"/>
</dbReference>
<keyword evidence="4 5" id="KW-0234">DNA repair</keyword>
<feature type="region of interest" description="Disordered" evidence="6">
    <location>
        <begin position="1"/>
        <end position="24"/>
    </location>
</feature>
<evidence type="ECO:0000256" key="3">
    <source>
        <dbReference type="ARBA" id="ARBA00022763"/>
    </source>
</evidence>
<dbReference type="InterPro" id="IPR037198">
    <property type="entry name" value="MutL_C_sf"/>
</dbReference>
<protein>
    <recommendedName>
        <fullName evidence="2 5">DNA mismatch repair protein MutL</fullName>
    </recommendedName>
</protein>
<proteinExistence type="inferred from homology"/>
<evidence type="ECO:0000256" key="6">
    <source>
        <dbReference type="SAM" id="MobiDB-lite"/>
    </source>
</evidence>
<dbReference type="InterPro" id="IPR038973">
    <property type="entry name" value="MutL/Mlh/Pms-like"/>
</dbReference>
<dbReference type="NCBIfam" id="NF000953">
    <property type="entry name" value="PRK00095.2-4"/>
    <property type="match status" value="1"/>
</dbReference>
<sequence length="638" mass="68142">MAEPASDSARPSDGATPPRPQIRRLSEGTVNRIAAGEVVERPASAVKELVENALDAGARRIDVAISGGGKTLVSVEDDGCGMTADDLLLAIERHATSKLAVDDAGTEDLVHINSLGFRGEALPSIGAVARLGIISRPRGGEGHALKVEGGKLSGPRPAGTAPGTRIEVRDIFFATPARLKFLKSDRAEAQAVSDVVKRIAMAHPRVAFSLTHEGRTMLRLDAEAATDDEEAHLARLARILGRDFQDNVMPVAIEREGIAIHGHAGLPTFNRGNAQAQYLFVNGRPVRDKLLTGAVRGAYADFLARDRHPILALFVEVDPAEVDVNVHPAKAEVRFRDPGHVRALIVKSLRMALDAAGHRASTTVAGAALGAFRPEPQTLHRPPPQRHLMELASRSFAPSAPATHVPGMEDGHGGEASAHTPADALAGFERAEARVEDTASTDDLMDRPLGAARGQLHLTYIVSETRDGLILVDQHAAHERLVHERMKKALSEAGIKRQALLVPEVVELGAGEAAALADRSDELAELGLVIEPFGDGTIIVRETPAMLGDTDIQGLIRDLADEVAELGEALSLKERLDEVSGTMACHGSVRAGRRLTAAEMNALLREMEVTPHSGQCNHGRPTYVKLTLPDIEKLFGRR</sequence>
<name>A0A845QCB3_9HYPH</name>
<dbReference type="InterPro" id="IPR014721">
    <property type="entry name" value="Ribsml_uS5_D2-typ_fold_subgr"/>
</dbReference>
<organism evidence="9 10">
    <name type="scientific">Pyruvatibacter mobilis</name>
    <dbReference type="NCBI Taxonomy" id="1712261"/>
    <lineage>
        <taxon>Bacteria</taxon>
        <taxon>Pseudomonadati</taxon>
        <taxon>Pseudomonadota</taxon>
        <taxon>Alphaproteobacteria</taxon>
        <taxon>Hyphomicrobiales</taxon>
        <taxon>Parvibaculaceae</taxon>
        <taxon>Pyruvatibacter</taxon>
    </lineage>
</organism>
<dbReference type="InterPro" id="IPR013507">
    <property type="entry name" value="DNA_mismatch_S5_2-like"/>
</dbReference>
<dbReference type="Gene3D" id="3.30.1540.20">
    <property type="entry name" value="MutL, C-terminal domain, dimerisation subdomain"/>
    <property type="match status" value="1"/>
</dbReference>
<dbReference type="GO" id="GO:0140664">
    <property type="term" value="F:ATP-dependent DNA damage sensor activity"/>
    <property type="evidence" value="ECO:0007669"/>
    <property type="project" value="InterPro"/>
</dbReference>
<dbReference type="GO" id="GO:0004519">
    <property type="term" value="F:endonuclease activity"/>
    <property type="evidence" value="ECO:0007669"/>
    <property type="project" value="UniProtKB-KW"/>
</dbReference>
<dbReference type="HAMAP" id="MF_00149">
    <property type="entry name" value="DNA_mis_repair"/>
    <property type="match status" value="1"/>
</dbReference>